<dbReference type="PANTHER" id="PTHR12815:SF32">
    <property type="entry name" value="OUTER ENVELOPE PROTEIN 80, CHLOROPLASTIC"/>
    <property type="match status" value="1"/>
</dbReference>
<keyword evidence="1" id="KW-1002">Plastid outer membrane</keyword>
<sequence>MSLSAAAAAVTGGEARPEEDERILVSEVEVRGVEGELRRVAEAALSIKPNFGYTMKEVQDDIHRVFDTGFFEKCQPHGEDTRDGVKLTVEVTANPELRGLVASGANVLPQRVIEDAFRAQYGRTLNFGEFSKALKRLNGWYEDRGLFGQVTGVDMADGIVDVRLAEMVVSGLALRYVDKKSGEARDEGRTRPEVVLRQLTTRPGQVYSTRQARSNIDAVYSMGLFDDVNILPQPAEDSTLEHPKVDLVLNVVERKTGGLSAGGGISGQGHAAGVVPGFIGSASYAQRNLFGLNQKLSATVELGQTDSLFRINHTDPWVGGDSSRTSRTISLQNTRASGTAIHGRASDDPGRTGAGASTSGDPGEESGGDAGSVVVARLMGGVEYSRPLATGWTGTLGVNWQRANPLTFSGGDSDTLMLALLRAAYSGRADTALAASVEQAVPVQPSWLNFNRLRLRAERSVPLGAGVSAQLCAKGGVIFGDLPPYEAFPIGGTNSVRGYSEGGVGSGRSYVAGTAELHYPIYGPVEGTLFADYGSDLDSGQRVLGDPAGARGKPGNGYGYGAGVRIDSPVGPLRLEYAWNAAGLRRFHLGIGSHG</sequence>
<keyword evidence="2" id="KW-0472">Membrane</keyword>
<keyword evidence="8" id="KW-1185">Reference proteome</keyword>
<comment type="caution">
    <text evidence="7">The sequence shown here is derived from an EMBL/GenBank/DDBJ whole genome shotgun (WGS) entry which is preliminary data.</text>
</comment>
<organism evidence="7 8">
    <name type="scientific">Elliptochloris bilobata</name>
    <dbReference type="NCBI Taxonomy" id="381761"/>
    <lineage>
        <taxon>Eukaryota</taxon>
        <taxon>Viridiplantae</taxon>
        <taxon>Chlorophyta</taxon>
        <taxon>core chlorophytes</taxon>
        <taxon>Trebouxiophyceae</taxon>
        <taxon>Trebouxiophyceae incertae sedis</taxon>
        <taxon>Elliptochloris clade</taxon>
        <taxon>Elliptochloris</taxon>
    </lineage>
</organism>
<dbReference type="Pfam" id="PF07244">
    <property type="entry name" value="POTRA"/>
    <property type="match status" value="1"/>
</dbReference>
<dbReference type="Gene3D" id="3.10.20.310">
    <property type="entry name" value="membrane protein fhac"/>
    <property type="match status" value="3"/>
</dbReference>
<dbReference type="Proteomes" id="UP001445335">
    <property type="component" value="Unassembled WGS sequence"/>
</dbReference>
<evidence type="ECO:0000256" key="2">
    <source>
        <dbReference type="ARBA" id="ARBA00023136"/>
    </source>
</evidence>
<reference evidence="7 8" key="1">
    <citation type="journal article" date="2024" name="Nat. Commun.">
        <title>Phylogenomics reveals the evolutionary origins of lichenization in chlorophyte algae.</title>
        <authorList>
            <person name="Puginier C."/>
            <person name="Libourel C."/>
            <person name="Otte J."/>
            <person name="Skaloud P."/>
            <person name="Haon M."/>
            <person name="Grisel S."/>
            <person name="Petersen M."/>
            <person name="Berrin J.G."/>
            <person name="Delaux P.M."/>
            <person name="Dal Grande F."/>
            <person name="Keller J."/>
        </authorList>
    </citation>
    <scope>NUCLEOTIDE SEQUENCE [LARGE SCALE GENOMIC DNA]</scope>
    <source>
        <strain evidence="7 8">SAG 245.80</strain>
    </source>
</reference>
<dbReference type="InterPro" id="IPR000184">
    <property type="entry name" value="Bac_surfAg_D15"/>
</dbReference>
<gene>
    <name evidence="7" type="ORF">WJX81_003263</name>
</gene>
<feature type="domain" description="Bacterial surface antigen (D15)" evidence="5">
    <location>
        <begin position="288"/>
        <end position="593"/>
    </location>
</feature>
<dbReference type="InterPro" id="IPR039910">
    <property type="entry name" value="D15-like"/>
</dbReference>
<evidence type="ECO:0000256" key="1">
    <source>
        <dbReference type="ARBA" id="ARBA00022805"/>
    </source>
</evidence>
<dbReference type="EMBL" id="JALJOU010000007">
    <property type="protein sequence ID" value="KAK9842505.1"/>
    <property type="molecule type" value="Genomic_DNA"/>
</dbReference>
<evidence type="ECO:0000259" key="6">
    <source>
        <dbReference type="Pfam" id="PF07244"/>
    </source>
</evidence>
<dbReference type="InterPro" id="IPR010827">
    <property type="entry name" value="BamA/TamA_POTRA"/>
</dbReference>
<dbReference type="AlphaFoldDB" id="A0AAW1S7W6"/>
<evidence type="ECO:0000259" key="5">
    <source>
        <dbReference type="Pfam" id="PF01103"/>
    </source>
</evidence>
<proteinExistence type="predicted"/>
<evidence type="ECO:0000256" key="4">
    <source>
        <dbReference type="SAM" id="MobiDB-lite"/>
    </source>
</evidence>
<dbReference type="GO" id="GO:0009707">
    <property type="term" value="C:chloroplast outer membrane"/>
    <property type="evidence" value="ECO:0007669"/>
    <property type="project" value="UniProtKB-SubCell"/>
</dbReference>
<keyword evidence="1" id="KW-0934">Plastid</keyword>
<feature type="region of interest" description="Disordered" evidence="4">
    <location>
        <begin position="331"/>
        <end position="370"/>
    </location>
</feature>
<accession>A0AAW1S7W6</accession>
<dbReference type="Gene3D" id="2.40.160.50">
    <property type="entry name" value="membrane protein fhac: a member of the omp85/tpsb transporter family"/>
    <property type="match status" value="1"/>
</dbReference>
<dbReference type="Pfam" id="PF01103">
    <property type="entry name" value="Omp85"/>
    <property type="match status" value="1"/>
</dbReference>
<comment type="subcellular location">
    <subcellularLocation>
        <location evidence="3">Plastid</location>
        <location evidence="3">Chloroplast outer membrane</location>
    </subcellularLocation>
</comment>
<evidence type="ECO:0000313" key="7">
    <source>
        <dbReference type="EMBL" id="KAK9842505.1"/>
    </source>
</evidence>
<evidence type="ECO:0000313" key="8">
    <source>
        <dbReference type="Proteomes" id="UP001445335"/>
    </source>
</evidence>
<feature type="domain" description="POTRA" evidence="6">
    <location>
        <begin position="189"/>
        <end position="254"/>
    </location>
</feature>
<name>A0AAW1S7W6_9CHLO</name>
<dbReference type="PANTHER" id="PTHR12815">
    <property type="entry name" value="SORTING AND ASSEMBLY MACHINERY SAMM50 PROTEIN FAMILY MEMBER"/>
    <property type="match status" value="1"/>
</dbReference>
<evidence type="ECO:0000256" key="3">
    <source>
        <dbReference type="ARBA" id="ARBA00024013"/>
    </source>
</evidence>
<protein>
    <submittedName>
        <fullName evidence="7">Uncharacterized protein</fullName>
    </submittedName>
</protein>